<accession>A0ABP0GF64</accession>
<name>A0ABP0GF64_CLALP</name>
<comment type="caution">
    <text evidence="1">The sequence shown here is derived from an EMBL/GenBank/DDBJ whole genome shotgun (WGS) entry which is preliminary data.</text>
</comment>
<evidence type="ECO:0000313" key="1">
    <source>
        <dbReference type="EMBL" id="CAK8690427.1"/>
    </source>
</evidence>
<reference evidence="1 2" key="1">
    <citation type="submission" date="2024-02" db="EMBL/GenBank/DDBJ databases">
        <authorList>
            <person name="Daric V."/>
            <person name="Darras S."/>
        </authorList>
    </citation>
    <scope>NUCLEOTIDE SEQUENCE [LARGE SCALE GENOMIC DNA]</scope>
</reference>
<protein>
    <submittedName>
        <fullName evidence="1">Uncharacterized protein</fullName>
    </submittedName>
</protein>
<dbReference type="Proteomes" id="UP001642483">
    <property type="component" value="Unassembled WGS sequence"/>
</dbReference>
<keyword evidence="2" id="KW-1185">Reference proteome</keyword>
<sequence>MASGSHKVEQLGFARDRAVFIYPQPASNILLQKCGWVSEMNPVNSSCVLLIYILFSKRSKNQTIACKWNYKSAAHWILKRTNLAATLGPSNKFGPDPTNQ</sequence>
<evidence type="ECO:0000313" key="2">
    <source>
        <dbReference type="Proteomes" id="UP001642483"/>
    </source>
</evidence>
<proteinExistence type="predicted"/>
<gene>
    <name evidence="1" type="ORF">CVLEPA_LOCUS23049</name>
</gene>
<dbReference type="EMBL" id="CAWYQH010000119">
    <property type="protein sequence ID" value="CAK8690427.1"/>
    <property type="molecule type" value="Genomic_DNA"/>
</dbReference>
<organism evidence="1 2">
    <name type="scientific">Clavelina lepadiformis</name>
    <name type="common">Light-bulb sea squirt</name>
    <name type="synonym">Ascidia lepadiformis</name>
    <dbReference type="NCBI Taxonomy" id="159417"/>
    <lineage>
        <taxon>Eukaryota</taxon>
        <taxon>Metazoa</taxon>
        <taxon>Chordata</taxon>
        <taxon>Tunicata</taxon>
        <taxon>Ascidiacea</taxon>
        <taxon>Aplousobranchia</taxon>
        <taxon>Clavelinidae</taxon>
        <taxon>Clavelina</taxon>
    </lineage>
</organism>